<dbReference type="InterPro" id="IPR051239">
    <property type="entry name" value="2'-dNMP_N-hydrolase"/>
</dbReference>
<gene>
    <name evidence="1" type="ORF">COV00_00850</name>
</gene>
<organism evidence="1 2">
    <name type="scientific">Candidatus Tagabacteria bacterium CG10_big_fil_rev_8_21_14_0_10_40_13</name>
    <dbReference type="NCBI Taxonomy" id="1975022"/>
    <lineage>
        <taxon>Bacteria</taxon>
        <taxon>Candidatus Tagaibacteriota</taxon>
    </lineage>
</organism>
<evidence type="ECO:0000313" key="2">
    <source>
        <dbReference type="Proteomes" id="UP000230603"/>
    </source>
</evidence>
<dbReference type="GO" id="GO:0070694">
    <property type="term" value="F:5-hydroxymethyl-dUMP N-hydrolase activity"/>
    <property type="evidence" value="ECO:0007669"/>
    <property type="project" value="TreeGrafter"/>
</dbReference>
<name>A0A2M8L9E1_9BACT</name>
<reference evidence="2" key="1">
    <citation type="submission" date="2017-09" db="EMBL/GenBank/DDBJ databases">
        <title>Depth-based differentiation of microbial function through sediment-hosted aquifers and enrichment of novel symbionts in the deep terrestrial subsurface.</title>
        <authorList>
            <person name="Probst A.J."/>
            <person name="Ladd B."/>
            <person name="Jarett J.K."/>
            <person name="Geller-Mcgrath D.E."/>
            <person name="Sieber C.M.K."/>
            <person name="Emerson J.B."/>
            <person name="Anantharaman K."/>
            <person name="Thomas B.C."/>
            <person name="Malmstrom R."/>
            <person name="Stieglmeier M."/>
            <person name="Klingl A."/>
            <person name="Woyke T."/>
            <person name="Ryan C.M."/>
            <person name="Banfield J.F."/>
        </authorList>
    </citation>
    <scope>NUCLEOTIDE SEQUENCE [LARGE SCALE GENOMIC DNA]</scope>
</reference>
<dbReference type="Gene3D" id="3.40.50.450">
    <property type="match status" value="1"/>
</dbReference>
<protein>
    <recommendedName>
        <fullName evidence="3">Nucleoside 2-deoxyribosyltransferase</fullName>
    </recommendedName>
</protein>
<dbReference type="PANTHER" id="PTHR15364">
    <property type="entry name" value="2'-DEOXYNUCLEOSIDE 5'-PHOSPHATE N-HYDROLASE 1"/>
    <property type="match status" value="1"/>
</dbReference>
<dbReference type="EMBL" id="PFEP01000014">
    <property type="protein sequence ID" value="PJE73236.1"/>
    <property type="molecule type" value="Genomic_DNA"/>
</dbReference>
<accession>A0A2M8L9E1</accession>
<dbReference type="AlphaFoldDB" id="A0A2M8L9E1"/>
<sequence>MEVYFTTSTLGVNENKQNCRLIVNTIEDLGHELTLKWIKLATDVKEPLKGREANPKQIFKENLDALMQADVAIFEITHLSGGLGYQIAYSLAKGISTLCLYKEGTSYKNLSNFLPGIASDSLTLEKYGESTLKSVLVKYIAEQEKETLIKFNFIANKEIKNYIEWASEKAKVSKSKCLRDLITKEIIRKDEGYQKRSNTGYI</sequence>
<proteinExistence type="predicted"/>
<comment type="caution">
    <text evidence="1">The sequence shown here is derived from an EMBL/GenBank/DDBJ whole genome shotgun (WGS) entry which is preliminary data.</text>
</comment>
<evidence type="ECO:0008006" key="3">
    <source>
        <dbReference type="Google" id="ProtNLM"/>
    </source>
</evidence>
<evidence type="ECO:0000313" key="1">
    <source>
        <dbReference type="EMBL" id="PJE73236.1"/>
    </source>
</evidence>
<dbReference type="PANTHER" id="PTHR15364:SF0">
    <property type="entry name" value="2'-DEOXYNUCLEOSIDE 5'-PHOSPHATE N-HYDROLASE 1"/>
    <property type="match status" value="1"/>
</dbReference>
<dbReference type="GO" id="GO:0009159">
    <property type="term" value="P:deoxyribonucleoside monophosphate catabolic process"/>
    <property type="evidence" value="ECO:0007669"/>
    <property type="project" value="TreeGrafter"/>
</dbReference>
<dbReference type="Proteomes" id="UP000230603">
    <property type="component" value="Unassembled WGS sequence"/>
</dbReference>
<dbReference type="SUPFAM" id="SSF52309">
    <property type="entry name" value="N-(deoxy)ribosyltransferase-like"/>
    <property type="match status" value="1"/>
</dbReference>